<keyword evidence="1" id="KW-0614">Plasmid</keyword>
<geneLocation type="plasmid" evidence="1">
    <name>pDson04</name>
</geneLocation>
<dbReference type="RefSeq" id="WP_350240811.1">
    <property type="nucleotide sequence ID" value="NZ_CP158296.1"/>
</dbReference>
<name>A0AAU7U5J6_9DEIO</name>
<dbReference type="AlphaFoldDB" id="A0AAU7U5J6"/>
<dbReference type="EMBL" id="CP158296">
    <property type="protein sequence ID" value="XBV83375.1"/>
    <property type="molecule type" value="Genomic_DNA"/>
</dbReference>
<evidence type="ECO:0000313" key="1">
    <source>
        <dbReference type="EMBL" id="XBV83375.1"/>
    </source>
</evidence>
<sequence>MNESRRLQATSEHEVFLLRVWYEFDGSLPVWRSSLLLPHDPQRRYFATPGALMHFLGQHVLTQSASIAEAAGIEP</sequence>
<gene>
    <name evidence="1" type="ORF">ABOD76_01205</name>
</gene>
<accession>A0AAU7U5J6</accession>
<dbReference type="KEGG" id="dsc:ABOD76_01205"/>
<proteinExistence type="predicted"/>
<organism evidence="1">
    <name type="scientific">Deinococcus sonorensis KR-87</name>
    <dbReference type="NCBI Taxonomy" id="694439"/>
    <lineage>
        <taxon>Bacteria</taxon>
        <taxon>Thermotogati</taxon>
        <taxon>Deinococcota</taxon>
        <taxon>Deinococci</taxon>
        <taxon>Deinococcales</taxon>
        <taxon>Deinococcaceae</taxon>
        <taxon>Deinococcus</taxon>
    </lineage>
</organism>
<protein>
    <submittedName>
        <fullName evidence="1">Uncharacterized protein</fullName>
    </submittedName>
</protein>
<reference evidence="1" key="1">
    <citation type="submission" date="2024-06" db="EMBL/GenBank/DDBJ databases">
        <title>Draft Genome Sequence of Deinococcus sonorensis Type Strain KR-87, a Biofilm Producing Representative of the Genus Deinococcus.</title>
        <authorList>
            <person name="Boren L.S."/>
            <person name="Grosso R.A."/>
            <person name="Hugenberg-Cox A.N."/>
            <person name="Hill J.T.E."/>
            <person name="Albert C.M."/>
            <person name="Tuohy J.M."/>
        </authorList>
    </citation>
    <scope>NUCLEOTIDE SEQUENCE</scope>
    <source>
        <strain evidence="1">KR-87</strain>
        <plasmid evidence="1">pDson04</plasmid>
    </source>
</reference>